<organism evidence="1 2">
    <name type="scientific">Plasmodium gonderi</name>
    <dbReference type="NCBI Taxonomy" id="77519"/>
    <lineage>
        <taxon>Eukaryota</taxon>
        <taxon>Sar</taxon>
        <taxon>Alveolata</taxon>
        <taxon>Apicomplexa</taxon>
        <taxon>Aconoidasida</taxon>
        <taxon>Haemosporida</taxon>
        <taxon>Plasmodiidae</taxon>
        <taxon>Plasmodium</taxon>
        <taxon>Plasmodium (Plasmodium)</taxon>
    </lineage>
</organism>
<gene>
    <name evidence="1" type="ORF">PGO_090280</name>
</gene>
<accession>A0A1Y1JF05</accession>
<dbReference type="Proteomes" id="UP000195521">
    <property type="component" value="Unassembled WGS sequence"/>
</dbReference>
<proteinExistence type="predicted"/>
<evidence type="ECO:0000313" key="2">
    <source>
        <dbReference type="Proteomes" id="UP000195521"/>
    </source>
</evidence>
<dbReference type="GeneID" id="39747548"/>
<evidence type="ECO:0008006" key="3">
    <source>
        <dbReference type="Google" id="ProtNLM"/>
    </source>
</evidence>
<reference evidence="2" key="1">
    <citation type="submission" date="2017-04" db="EMBL/GenBank/DDBJ databases">
        <title>Plasmodium gonderi genome.</title>
        <authorList>
            <person name="Arisue N."/>
            <person name="Honma H."/>
            <person name="Kawai S."/>
            <person name="Tougan T."/>
            <person name="Tanabe K."/>
            <person name="Horii T."/>
        </authorList>
    </citation>
    <scope>NUCLEOTIDE SEQUENCE [LARGE SCALE GENOMIC DNA]</scope>
    <source>
        <strain evidence="2">ATCC 30045</strain>
    </source>
</reference>
<evidence type="ECO:0000313" key="1">
    <source>
        <dbReference type="EMBL" id="GAW80830.1"/>
    </source>
</evidence>
<dbReference type="PANTHER" id="PTHR16220">
    <property type="entry name" value="WD REPEAT PROTEIN 8-RELATED"/>
    <property type="match status" value="1"/>
</dbReference>
<dbReference type="AlphaFoldDB" id="A0A1Y1JF05"/>
<name>A0A1Y1JF05_PLAGO</name>
<protein>
    <recommendedName>
        <fullName evidence="3">WD repeat-containing protein WRAP73</fullName>
    </recommendedName>
</protein>
<dbReference type="RefSeq" id="XP_028543419.1">
    <property type="nucleotide sequence ID" value="XM_028687618.1"/>
</dbReference>
<dbReference type="GO" id="GO:0005815">
    <property type="term" value="C:microtubule organizing center"/>
    <property type="evidence" value="ECO:0007669"/>
    <property type="project" value="TreeGrafter"/>
</dbReference>
<keyword evidence="2" id="KW-1185">Reference proteome</keyword>
<dbReference type="InterPro" id="IPR052778">
    <property type="entry name" value="Centrosome-WD_assoc"/>
</dbReference>
<dbReference type="EMBL" id="BDQF01000010">
    <property type="protein sequence ID" value="GAW80830.1"/>
    <property type="molecule type" value="Genomic_DNA"/>
</dbReference>
<dbReference type="PANTHER" id="PTHR16220:SF0">
    <property type="entry name" value="WD REPEAT-CONTAINING PROTEIN WRAP73"/>
    <property type="match status" value="1"/>
</dbReference>
<dbReference type="OMA" id="MKIYKEN"/>
<dbReference type="GO" id="GO:1990811">
    <property type="term" value="C:MWP complex"/>
    <property type="evidence" value="ECO:0007669"/>
    <property type="project" value="TreeGrafter"/>
</dbReference>
<dbReference type="Gene3D" id="2.130.10.10">
    <property type="entry name" value="YVTN repeat-like/Quinoprotein amine dehydrogenase"/>
    <property type="match status" value="1"/>
</dbReference>
<dbReference type="OrthoDB" id="308690at2759"/>
<dbReference type="InterPro" id="IPR036322">
    <property type="entry name" value="WD40_repeat_dom_sf"/>
</dbReference>
<dbReference type="InterPro" id="IPR015943">
    <property type="entry name" value="WD40/YVTN_repeat-like_dom_sf"/>
</dbReference>
<sequence>MKSSREIQCDECYFSKSGLFLLYTIKNQIFLMESESLKLRRIYINSYKIDSIEFSNDDIHFLALVKSHGYVCVYSFFTTEIVNKIQDPFHSYLSAFFLGQGSNICIHKYEMMCISVYEIKNTEKPLVIIENVKSKKKAYCLSAGNDILGCITEFNKHNKINLLCLQSYKIKTLITCVNFNPSAIFITKLNNILTYSNKHKSVHVYNSNGELLHVHNFASHLACINILSINEERNVISMGMQDGVVTLLSLDNLREIKKIILSDMLLMNEQMKIYKENTSTRNVLRGDLVHEINVLSGRKACFSFYSNVSEGVKEGEYKLKCEKEEITDMCLKIGITFLSFSLCGTYMSIIKSHNNVIRIYKTESYTCVAILQQKKKITSAQWDNILGKARLLICTNSPHLFVWLPHECTILEMPYDGFKCKEAKWNCDGMALLSKSEVLFLARKSARMAKYIRTVNI</sequence>
<comment type="caution">
    <text evidence="1">The sequence shown here is derived from an EMBL/GenBank/DDBJ whole genome shotgun (WGS) entry which is preliminary data.</text>
</comment>
<dbReference type="SUPFAM" id="SSF50978">
    <property type="entry name" value="WD40 repeat-like"/>
    <property type="match status" value="1"/>
</dbReference>